<dbReference type="InterPro" id="IPR011989">
    <property type="entry name" value="ARM-like"/>
</dbReference>
<name>A0A4S4DEF7_CAMSN</name>
<dbReference type="GO" id="GO:0016567">
    <property type="term" value="P:protein ubiquitination"/>
    <property type="evidence" value="ECO:0007669"/>
    <property type="project" value="UniProtKB-UniPathway"/>
</dbReference>
<evidence type="ECO:0000256" key="6">
    <source>
        <dbReference type="ARBA" id="ARBA00022737"/>
    </source>
</evidence>
<dbReference type="SMART" id="SM00185">
    <property type="entry name" value="ARM"/>
    <property type="match status" value="6"/>
</dbReference>
<evidence type="ECO:0000259" key="12">
    <source>
        <dbReference type="PROSITE" id="PS51698"/>
    </source>
</evidence>
<feature type="domain" description="U-box" evidence="12">
    <location>
        <begin position="254"/>
        <end position="328"/>
    </location>
</feature>
<evidence type="ECO:0000313" key="13">
    <source>
        <dbReference type="EMBL" id="THG01078.1"/>
    </source>
</evidence>
<dbReference type="InterPro" id="IPR003613">
    <property type="entry name" value="Ubox_domain"/>
</dbReference>
<evidence type="ECO:0000256" key="1">
    <source>
        <dbReference type="ARBA" id="ARBA00000900"/>
    </source>
</evidence>
<evidence type="ECO:0000256" key="3">
    <source>
        <dbReference type="ARBA" id="ARBA00004906"/>
    </source>
</evidence>
<dbReference type="InterPro" id="IPR059179">
    <property type="entry name" value="MLKL-like_MCAfunc"/>
</dbReference>
<dbReference type="Proteomes" id="UP000306102">
    <property type="component" value="Unassembled WGS sequence"/>
</dbReference>
<evidence type="ECO:0000256" key="2">
    <source>
        <dbReference type="ARBA" id="ARBA00003861"/>
    </source>
</evidence>
<dbReference type="FunFam" id="1.25.10.10:FF:000082">
    <property type="entry name" value="RING-type E3 ubiquitin transferase"/>
    <property type="match status" value="1"/>
</dbReference>
<keyword evidence="14" id="KW-1185">Reference proteome</keyword>
<comment type="pathway">
    <text evidence="3">Protein modification; protein ubiquitination.</text>
</comment>
<dbReference type="Gene3D" id="1.20.930.20">
    <property type="entry name" value="Adaptor protein Cbl, N-terminal domain"/>
    <property type="match status" value="1"/>
</dbReference>
<dbReference type="PROSITE" id="PS51698">
    <property type="entry name" value="U_BOX"/>
    <property type="match status" value="1"/>
</dbReference>
<evidence type="ECO:0000256" key="10">
    <source>
        <dbReference type="ARBA" id="ARBA00076227"/>
    </source>
</evidence>
<evidence type="ECO:0000256" key="5">
    <source>
        <dbReference type="ARBA" id="ARBA00022679"/>
    </source>
</evidence>
<evidence type="ECO:0000313" key="14">
    <source>
        <dbReference type="Proteomes" id="UP000306102"/>
    </source>
</evidence>
<protein>
    <recommendedName>
        <fullName evidence="8">U-box domain-containing protein 12</fullName>
        <ecNumber evidence="4">2.3.2.27</ecNumber>
    </recommendedName>
    <alternativeName>
        <fullName evidence="9">Plant U-box protein 12</fullName>
    </alternativeName>
    <alternativeName>
        <fullName evidence="10">RING-type E3 ubiquitin transferase PUB12</fullName>
    </alternativeName>
</protein>
<keyword evidence="7" id="KW-0833">Ubl conjugation pathway</keyword>
<dbReference type="SUPFAM" id="SSF48371">
    <property type="entry name" value="ARM repeat"/>
    <property type="match status" value="1"/>
</dbReference>
<dbReference type="EC" id="2.3.2.27" evidence="4"/>
<dbReference type="Pfam" id="PF25598">
    <property type="entry name" value="ARM_PUB"/>
    <property type="match status" value="1"/>
</dbReference>
<dbReference type="Pfam" id="PF04564">
    <property type="entry name" value="U-box"/>
    <property type="match status" value="1"/>
</dbReference>
<dbReference type="InterPro" id="IPR045210">
    <property type="entry name" value="RING-Ubox_PUB"/>
</dbReference>
<feature type="repeat" description="ARM" evidence="11">
    <location>
        <begin position="391"/>
        <end position="433"/>
    </location>
</feature>
<dbReference type="UniPathway" id="UPA00143"/>
<organism evidence="13 14">
    <name type="scientific">Camellia sinensis var. sinensis</name>
    <name type="common">China tea</name>
    <dbReference type="NCBI Taxonomy" id="542762"/>
    <lineage>
        <taxon>Eukaryota</taxon>
        <taxon>Viridiplantae</taxon>
        <taxon>Streptophyta</taxon>
        <taxon>Embryophyta</taxon>
        <taxon>Tracheophyta</taxon>
        <taxon>Spermatophyta</taxon>
        <taxon>Magnoliopsida</taxon>
        <taxon>eudicotyledons</taxon>
        <taxon>Gunneridae</taxon>
        <taxon>Pentapetalae</taxon>
        <taxon>asterids</taxon>
        <taxon>Ericales</taxon>
        <taxon>Theaceae</taxon>
        <taxon>Camellia</taxon>
    </lineage>
</organism>
<dbReference type="SMR" id="A0A4S4DEF7"/>
<dbReference type="FunFam" id="3.30.40.10:FF:000114">
    <property type="entry name" value="RING-type E3 ubiquitin transferase"/>
    <property type="match status" value="1"/>
</dbReference>
<dbReference type="GO" id="GO:0007166">
    <property type="term" value="P:cell surface receptor signaling pathway"/>
    <property type="evidence" value="ECO:0007669"/>
    <property type="project" value="InterPro"/>
</dbReference>
<proteinExistence type="predicted"/>
<dbReference type="InterPro" id="IPR036537">
    <property type="entry name" value="Adaptor_Cbl_N_dom_sf"/>
</dbReference>
<reference evidence="13 14" key="1">
    <citation type="journal article" date="2018" name="Proc. Natl. Acad. Sci. U.S.A.">
        <title>Draft genome sequence of Camellia sinensis var. sinensis provides insights into the evolution of the tea genome and tea quality.</title>
        <authorList>
            <person name="Wei C."/>
            <person name="Yang H."/>
            <person name="Wang S."/>
            <person name="Zhao J."/>
            <person name="Liu C."/>
            <person name="Gao L."/>
            <person name="Xia E."/>
            <person name="Lu Y."/>
            <person name="Tai Y."/>
            <person name="She G."/>
            <person name="Sun J."/>
            <person name="Cao H."/>
            <person name="Tong W."/>
            <person name="Gao Q."/>
            <person name="Li Y."/>
            <person name="Deng W."/>
            <person name="Jiang X."/>
            <person name="Wang W."/>
            <person name="Chen Q."/>
            <person name="Zhang S."/>
            <person name="Li H."/>
            <person name="Wu J."/>
            <person name="Wang P."/>
            <person name="Li P."/>
            <person name="Shi C."/>
            <person name="Zheng F."/>
            <person name="Jian J."/>
            <person name="Huang B."/>
            <person name="Shan D."/>
            <person name="Shi M."/>
            <person name="Fang C."/>
            <person name="Yue Y."/>
            <person name="Li F."/>
            <person name="Li D."/>
            <person name="Wei S."/>
            <person name="Han B."/>
            <person name="Jiang C."/>
            <person name="Yin Y."/>
            <person name="Xia T."/>
            <person name="Zhang Z."/>
            <person name="Bennetzen J.L."/>
            <person name="Zhao S."/>
            <person name="Wan X."/>
        </authorList>
    </citation>
    <scope>NUCLEOTIDE SEQUENCE [LARGE SCALE GENOMIC DNA]</scope>
    <source>
        <strain evidence="14">cv. Shuchazao</strain>
        <tissue evidence="13">Leaf</tissue>
    </source>
</reference>
<dbReference type="CDD" id="cd16664">
    <property type="entry name" value="RING-Ubox_PUB"/>
    <property type="match status" value="1"/>
</dbReference>
<evidence type="ECO:0000256" key="11">
    <source>
        <dbReference type="PROSITE-ProRule" id="PRU00259"/>
    </source>
</evidence>
<accession>A0A4S4DEF7</accession>
<dbReference type="InterPro" id="IPR013083">
    <property type="entry name" value="Znf_RING/FYVE/PHD"/>
</dbReference>
<gene>
    <name evidence="13" type="ORF">TEA_007515</name>
</gene>
<dbReference type="Gene3D" id="3.30.40.10">
    <property type="entry name" value="Zinc/RING finger domain, C3HC4 (zinc finger)"/>
    <property type="match status" value="1"/>
</dbReference>
<dbReference type="GO" id="GO:0061630">
    <property type="term" value="F:ubiquitin protein ligase activity"/>
    <property type="evidence" value="ECO:0007669"/>
    <property type="project" value="UniProtKB-EC"/>
</dbReference>
<dbReference type="SMART" id="SM00504">
    <property type="entry name" value="Ubox"/>
    <property type="match status" value="1"/>
</dbReference>
<dbReference type="Gene3D" id="1.25.10.10">
    <property type="entry name" value="Leucine-rich Repeat Variant"/>
    <property type="match status" value="1"/>
</dbReference>
<dbReference type="InterPro" id="IPR000225">
    <property type="entry name" value="Armadillo"/>
</dbReference>
<dbReference type="AlphaFoldDB" id="A0A4S4DEF7"/>
<dbReference type="EMBL" id="SDRB02011510">
    <property type="protein sequence ID" value="THG01078.1"/>
    <property type="molecule type" value="Genomic_DNA"/>
</dbReference>
<dbReference type="PROSITE" id="PS50176">
    <property type="entry name" value="ARM_REPEAT"/>
    <property type="match status" value="1"/>
</dbReference>
<dbReference type="FunFam" id="1.20.930.20:FF:000002">
    <property type="entry name" value="RING-type E3 ubiquitin transferase"/>
    <property type="match status" value="1"/>
</dbReference>
<evidence type="ECO:0000256" key="8">
    <source>
        <dbReference type="ARBA" id="ARBA00074389"/>
    </source>
</evidence>
<keyword evidence="6" id="KW-0677">Repeat</keyword>
<dbReference type="PANTHER" id="PTHR23315:SF252">
    <property type="entry name" value="RING-TYPE E3 UBIQUITIN TRANSFERASE"/>
    <property type="match status" value="1"/>
</dbReference>
<evidence type="ECO:0000256" key="4">
    <source>
        <dbReference type="ARBA" id="ARBA00012483"/>
    </source>
</evidence>
<sequence>MAMEEESAEQLLKKLIDIVNEISSISGFRCVVRRQCRDLSRRLKLLMPLFEEIRDQISQETLNDLISLKEALESAKELLGICSRGSNILLVLQSEKIRSKFKELAVQFEQALRFVSYDKLDIPDELKEQVELVHSQFAKAKERIEEPDLQLYEHLFSIYNQSSDADIEPGLTRTLCEKLELMTIEQLKEESLALDEMVMSCGWDVVQTREKMLMVMKKFEDCVRAEHPNISIPVCENWSGSDQTHTIQSPKSPFVPDDFRCPISLELMKDPVIICTGQTYERACIKKWLEAGHGTCPKTQQKLFSTTLTHNYVLSSIITRWCEDNGVEPPTRLGNSRLGKTSACSIEGVDIDALLSKLTSGNIEDQRAAAGELRLLAKNNGNNRMFIAQAGAIPLLVGLLSTPDTTTQEHVITSLLNLSICEDNKRGIVSSEAVPGILHVLKHGSMEARENAAATIFSLTVLDEFKVTIGSSGAIPTLVTLLKEGSPRGKKDAAAALFNLCIFQGNKVRAIRAGLVPLLMTLLIEPGSEMVEEALAIVAMLASHSEGKGAIGSFKAVPLFVDLVRNGSPKSKENATAVLVHLCAGDQQYLSEARTLGVVDPLLDLAENGTDRCKRKAAQLLQLLLDPTEPVGEAQVQTGGPSDTQTRSILLPVTAGVDDS</sequence>
<keyword evidence="5" id="KW-0808">Transferase</keyword>
<dbReference type="InterPro" id="IPR057623">
    <property type="entry name" value="PUB12-19-like_N"/>
</dbReference>
<comment type="caution">
    <text evidence="13">The sequence shown here is derived from an EMBL/GenBank/DDBJ whole genome shotgun (WGS) entry which is preliminary data.</text>
</comment>
<dbReference type="PANTHER" id="PTHR23315">
    <property type="entry name" value="U BOX DOMAIN-CONTAINING"/>
    <property type="match status" value="1"/>
</dbReference>
<comment type="catalytic activity">
    <reaction evidence="1">
        <text>S-ubiquitinyl-[E2 ubiquitin-conjugating enzyme]-L-cysteine + [acceptor protein]-L-lysine = [E2 ubiquitin-conjugating enzyme]-L-cysteine + N(6)-ubiquitinyl-[acceptor protein]-L-lysine.</text>
        <dbReference type="EC" id="2.3.2.27"/>
    </reaction>
</comment>
<dbReference type="Pfam" id="PF25368">
    <property type="entry name" value="PUB10_N"/>
    <property type="match status" value="1"/>
</dbReference>
<evidence type="ECO:0000256" key="7">
    <source>
        <dbReference type="ARBA" id="ARBA00022786"/>
    </source>
</evidence>
<dbReference type="InterPro" id="IPR058678">
    <property type="entry name" value="ARM_PUB"/>
</dbReference>
<dbReference type="CDD" id="cd21037">
    <property type="entry name" value="MLKL_NTD"/>
    <property type="match status" value="1"/>
</dbReference>
<dbReference type="InterPro" id="IPR016024">
    <property type="entry name" value="ARM-type_fold"/>
</dbReference>
<evidence type="ECO:0000256" key="9">
    <source>
        <dbReference type="ARBA" id="ARBA00075465"/>
    </source>
</evidence>
<comment type="function">
    <text evidence="2">Functions as an E3 ubiquitin ligase.</text>
</comment>
<dbReference type="SUPFAM" id="SSF57850">
    <property type="entry name" value="RING/U-box"/>
    <property type="match status" value="1"/>
</dbReference>